<comment type="caution">
    <text evidence="3">The sequence shown here is derived from an EMBL/GenBank/DDBJ whole genome shotgun (WGS) entry which is preliminary data.</text>
</comment>
<proteinExistence type="predicted"/>
<evidence type="ECO:0000313" key="3">
    <source>
        <dbReference type="EMBL" id="KKK94480.1"/>
    </source>
</evidence>
<gene>
    <name evidence="3" type="ORF">LCGC14_2682410</name>
</gene>
<dbReference type="Gene3D" id="3.40.50.150">
    <property type="entry name" value="Vaccinia Virus protein VP39"/>
    <property type="match status" value="1"/>
</dbReference>
<sequence>VMENVSALLGRGLDRVAGDLAEIRYDCEWHCIPASAVGAPHRRDRIWIIAYPNIQRYDKSYISETNFAFALL</sequence>
<feature type="non-terminal residue" evidence="3">
    <location>
        <position position="1"/>
    </location>
</feature>
<reference evidence="3" key="1">
    <citation type="journal article" date="2015" name="Nature">
        <title>Complex archaea that bridge the gap between prokaryotes and eukaryotes.</title>
        <authorList>
            <person name="Spang A."/>
            <person name="Saw J.H."/>
            <person name="Jorgensen S.L."/>
            <person name="Zaremba-Niedzwiedzka K."/>
            <person name="Martijn J."/>
            <person name="Lind A.E."/>
            <person name="van Eijk R."/>
            <person name="Schleper C."/>
            <person name="Guy L."/>
            <person name="Ettema T.J."/>
        </authorList>
    </citation>
    <scope>NUCLEOTIDE SEQUENCE</scope>
</reference>
<dbReference type="AlphaFoldDB" id="A0A0F9A8I3"/>
<evidence type="ECO:0008006" key="4">
    <source>
        <dbReference type="Google" id="ProtNLM"/>
    </source>
</evidence>
<accession>A0A0F9A8I3</accession>
<dbReference type="EMBL" id="LAZR01047322">
    <property type="protein sequence ID" value="KKK94480.1"/>
    <property type="molecule type" value="Genomic_DNA"/>
</dbReference>
<organism evidence="3">
    <name type="scientific">marine sediment metagenome</name>
    <dbReference type="NCBI Taxonomy" id="412755"/>
    <lineage>
        <taxon>unclassified sequences</taxon>
        <taxon>metagenomes</taxon>
        <taxon>ecological metagenomes</taxon>
    </lineage>
</organism>
<dbReference type="Pfam" id="PF00145">
    <property type="entry name" value="DNA_methylase"/>
    <property type="match status" value="1"/>
</dbReference>
<dbReference type="InterPro" id="IPR001525">
    <property type="entry name" value="C5_MeTfrase"/>
</dbReference>
<evidence type="ECO:0000256" key="2">
    <source>
        <dbReference type="ARBA" id="ARBA00022679"/>
    </source>
</evidence>
<dbReference type="SUPFAM" id="SSF53335">
    <property type="entry name" value="S-adenosyl-L-methionine-dependent methyltransferases"/>
    <property type="match status" value="1"/>
</dbReference>
<keyword evidence="2" id="KW-0808">Transferase</keyword>
<name>A0A0F9A8I3_9ZZZZ</name>
<dbReference type="GO" id="GO:0008168">
    <property type="term" value="F:methyltransferase activity"/>
    <property type="evidence" value="ECO:0007669"/>
    <property type="project" value="UniProtKB-KW"/>
</dbReference>
<dbReference type="GO" id="GO:0032259">
    <property type="term" value="P:methylation"/>
    <property type="evidence" value="ECO:0007669"/>
    <property type="project" value="UniProtKB-KW"/>
</dbReference>
<evidence type="ECO:0000256" key="1">
    <source>
        <dbReference type="ARBA" id="ARBA00022603"/>
    </source>
</evidence>
<dbReference type="InterPro" id="IPR029063">
    <property type="entry name" value="SAM-dependent_MTases_sf"/>
</dbReference>
<keyword evidence="1" id="KW-0489">Methyltransferase</keyword>
<protein>
    <recommendedName>
        <fullName evidence="4">DNA (cytosine-5-)-methyltransferase</fullName>
    </recommendedName>
</protein>